<accession>A0A3P3ZMK4</accession>
<dbReference type="AlphaFoldDB" id="A0A3P3ZMK4"/>
<dbReference type="Pfam" id="PF01206">
    <property type="entry name" value="TusA"/>
    <property type="match status" value="1"/>
</dbReference>
<reference evidence="3" key="1">
    <citation type="submission" date="2018-10" db="EMBL/GenBank/DDBJ databases">
        <authorList>
            <person name="Plewniak F."/>
        </authorList>
    </citation>
    <scope>NUCLEOTIDE SEQUENCE</scope>
</reference>
<evidence type="ECO:0000259" key="2">
    <source>
        <dbReference type="PROSITE" id="PS01148"/>
    </source>
</evidence>
<organism evidence="3">
    <name type="scientific">mine drainage metagenome</name>
    <dbReference type="NCBI Taxonomy" id="410659"/>
    <lineage>
        <taxon>unclassified sequences</taxon>
        <taxon>metagenomes</taxon>
        <taxon>ecological metagenomes</taxon>
    </lineage>
</organism>
<proteinExistence type="inferred from homology"/>
<evidence type="ECO:0000313" key="3">
    <source>
        <dbReference type="EMBL" id="VAY87504.1"/>
    </source>
</evidence>
<dbReference type="EMBL" id="UOYP01000120">
    <property type="protein sequence ID" value="VAY87504.1"/>
    <property type="molecule type" value="Genomic_DNA"/>
</dbReference>
<dbReference type="PANTHER" id="PTHR33279">
    <property type="entry name" value="SULFUR CARRIER PROTEIN YEDF-RELATED"/>
    <property type="match status" value="1"/>
</dbReference>
<protein>
    <submittedName>
        <fullName evidence="3">Putative sulfur carrier protein AF_0556</fullName>
    </submittedName>
</protein>
<dbReference type="SUPFAM" id="SSF64307">
    <property type="entry name" value="SirA-like"/>
    <property type="match status" value="1"/>
</dbReference>
<dbReference type="InterPro" id="IPR036868">
    <property type="entry name" value="TusA-like_sf"/>
</dbReference>
<feature type="domain" description="UPF0033" evidence="2">
    <location>
        <begin position="7"/>
        <end position="31"/>
    </location>
</feature>
<gene>
    <name evidence="3" type="ORF">CARN8_2060003</name>
</gene>
<dbReference type="PANTHER" id="PTHR33279:SF6">
    <property type="entry name" value="SULFUR CARRIER PROTEIN YEDF-RELATED"/>
    <property type="match status" value="1"/>
</dbReference>
<dbReference type="Gene3D" id="3.30.110.40">
    <property type="entry name" value="TusA-like domain"/>
    <property type="match status" value="1"/>
</dbReference>
<comment type="similarity">
    <text evidence="1">Belongs to the sulfur carrier protein TusA family.</text>
</comment>
<dbReference type="CDD" id="cd00291">
    <property type="entry name" value="SirA_YedF_YeeD"/>
    <property type="match status" value="1"/>
</dbReference>
<sequence length="76" mass="8491">MTERKIVDGKGSFCPGPLMELIVALKHSQIGDELEVLSTDKGSANDIPEWVRRVGHDYVSTTENDGVWHIVVRKTK</sequence>
<name>A0A3P3ZMK4_9ZZZZ</name>
<dbReference type="InterPro" id="IPR001455">
    <property type="entry name" value="TusA-like"/>
</dbReference>
<evidence type="ECO:0000256" key="1">
    <source>
        <dbReference type="ARBA" id="ARBA00008984"/>
    </source>
</evidence>
<dbReference type="PROSITE" id="PS01148">
    <property type="entry name" value="UPF0033"/>
    <property type="match status" value="1"/>
</dbReference>